<dbReference type="EMBL" id="CP030941">
    <property type="protein sequence ID" value="UUP19065.1"/>
    <property type="molecule type" value="Genomic_DNA"/>
</dbReference>
<dbReference type="RefSeq" id="WP_338531248.1">
    <property type="nucleotide sequence ID" value="NZ_CP030941.1"/>
</dbReference>
<evidence type="ECO:0000256" key="6">
    <source>
        <dbReference type="SAM" id="SignalP"/>
    </source>
</evidence>
<evidence type="ECO:0000313" key="8">
    <source>
        <dbReference type="EMBL" id="UUP19065.1"/>
    </source>
</evidence>
<dbReference type="PANTHER" id="PTHR34001">
    <property type="entry name" value="BLL7405 PROTEIN"/>
    <property type="match status" value="1"/>
</dbReference>
<reference evidence="8 9" key="1">
    <citation type="submission" date="2018-07" db="EMBL/GenBank/DDBJ databases">
        <title>Genome sequence of Nitratireductor thuwali#1536.</title>
        <authorList>
            <person name="Michoud G."/>
            <person name="Merlino G."/>
            <person name="Sefrji F.O."/>
            <person name="Daffonchio D."/>
        </authorList>
    </citation>
    <scope>NUCLEOTIDE SEQUENCE [LARGE SCALE GENOMIC DNA]</scope>
    <source>
        <strain evidence="9">Nit1536</strain>
    </source>
</reference>
<evidence type="ECO:0000256" key="1">
    <source>
        <dbReference type="ARBA" id="ARBA00004442"/>
    </source>
</evidence>
<feature type="chain" id="PRO_5045936280" description="Outer membrane protein beta-barrel domain-containing protein" evidence="6">
    <location>
        <begin position="25"/>
        <end position="222"/>
    </location>
</feature>
<evidence type="ECO:0000259" key="7">
    <source>
        <dbReference type="Pfam" id="PF13505"/>
    </source>
</evidence>
<dbReference type="Gene3D" id="2.40.160.20">
    <property type="match status" value="1"/>
</dbReference>
<keyword evidence="9" id="KW-1185">Reference proteome</keyword>
<keyword evidence="4" id="KW-0998">Cell outer membrane</keyword>
<comment type="similarity">
    <text evidence="5">Belongs to the Omp25/RopB family.</text>
</comment>
<evidence type="ECO:0000256" key="3">
    <source>
        <dbReference type="ARBA" id="ARBA00023136"/>
    </source>
</evidence>
<keyword evidence="2 6" id="KW-0732">Signal</keyword>
<dbReference type="InterPro" id="IPR027385">
    <property type="entry name" value="Beta-barrel_OMP"/>
</dbReference>
<feature type="domain" description="Outer membrane protein beta-barrel" evidence="7">
    <location>
        <begin position="40"/>
        <end position="222"/>
    </location>
</feature>
<dbReference type="Proteomes" id="UP001342418">
    <property type="component" value="Chromosome"/>
</dbReference>
<comment type="subcellular location">
    <subcellularLocation>
        <location evidence="1">Cell outer membrane</location>
    </subcellularLocation>
</comment>
<evidence type="ECO:0000256" key="4">
    <source>
        <dbReference type="ARBA" id="ARBA00023237"/>
    </source>
</evidence>
<feature type="signal peptide" evidence="6">
    <location>
        <begin position="1"/>
        <end position="24"/>
    </location>
</feature>
<dbReference type="InterPro" id="IPR011250">
    <property type="entry name" value="OMP/PagP_B-barrel"/>
</dbReference>
<organism evidence="8 9">
    <name type="scientific">Nitratireductor thuwali</name>
    <dbReference type="NCBI Taxonomy" id="2267699"/>
    <lineage>
        <taxon>Bacteria</taxon>
        <taxon>Pseudomonadati</taxon>
        <taxon>Pseudomonadota</taxon>
        <taxon>Alphaproteobacteria</taxon>
        <taxon>Hyphomicrobiales</taxon>
        <taxon>Phyllobacteriaceae</taxon>
        <taxon>Nitratireductor</taxon>
    </lineage>
</organism>
<proteinExistence type="inferred from homology"/>
<evidence type="ECO:0000256" key="5">
    <source>
        <dbReference type="ARBA" id="ARBA00038306"/>
    </source>
</evidence>
<dbReference type="InterPro" id="IPR051692">
    <property type="entry name" value="OMP-like"/>
</dbReference>
<evidence type="ECO:0000256" key="2">
    <source>
        <dbReference type="ARBA" id="ARBA00022729"/>
    </source>
</evidence>
<protein>
    <recommendedName>
        <fullName evidence="7">Outer membrane protein beta-barrel domain-containing protein</fullName>
    </recommendedName>
</protein>
<sequence length="222" mass="23153">MKTSRVTIFSAMMTVAAAALPAQAADFVKPQPPAPMAPMAPVNVSTPALDWEGGYAGIALGYGFAGKNEVTQQTVRLKTKGFVGSGFAGWNFQSGGFVYGVEGDVGYNGLKGSNAGVDFKAGVDGSLRARLGYAVTENILAYGTAGGAAQRLKISEGGVSDTNTMLGWTAGVGLDTNLTSNIFARAEYRYTQYSRKNFDLGSGQLQAKDGSNKIVFGLGMKF</sequence>
<dbReference type="SUPFAM" id="SSF56925">
    <property type="entry name" value="OMPA-like"/>
    <property type="match status" value="1"/>
</dbReference>
<name>A0ABY5MM90_9HYPH</name>
<dbReference type="PANTHER" id="PTHR34001:SF3">
    <property type="entry name" value="BLL7405 PROTEIN"/>
    <property type="match status" value="1"/>
</dbReference>
<evidence type="ECO:0000313" key="9">
    <source>
        <dbReference type="Proteomes" id="UP001342418"/>
    </source>
</evidence>
<dbReference type="Pfam" id="PF13505">
    <property type="entry name" value="OMP_b-brl"/>
    <property type="match status" value="1"/>
</dbReference>
<gene>
    <name evidence="8" type="ORF">NTH_03552</name>
</gene>
<keyword evidence="3" id="KW-0472">Membrane</keyword>
<accession>A0ABY5MM90</accession>